<gene>
    <name evidence="1" type="ORF">OW255_05000</name>
</gene>
<sequence length="62" mass="6937">MSPESSFKDMKPVRKRIFLKSIPNTQKQTLFEMPGIYGSSGSKALSVFQGMQGKVKKEQNGK</sequence>
<dbReference type="Proteomes" id="UP001163115">
    <property type="component" value="Chromosome"/>
</dbReference>
<proteinExistence type="predicted"/>
<dbReference type="EMBL" id="CP113524">
    <property type="protein sequence ID" value="WAJ24869.1"/>
    <property type="molecule type" value="Genomic_DNA"/>
</dbReference>
<name>A0ABY7AGA6_9FIRM</name>
<keyword evidence="2" id="KW-1185">Reference proteome</keyword>
<reference evidence="1" key="1">
    <citation type="submission" date="2022-11" db="EMBL/GenBank/DDBJ databases">
        <title>Lacrimispora xylanolytica sy1, complete genome.</title>
        <authorList>
            <person name="Choi S."/>
        </authorList>
    </citation>
    <scope>NUCLEOTIDE SEQUENCE</scope>
    <source>
        <strain evidence="1">Sy1</strain>
    </source>
</reference>
<dbReference type="RefSeq" id="WP_024837005.1">
    <property type="nucleotide sequence ID" value="NZ_CP113524.1"/>
</dbReference>
<evidence type="ECO:0000313" key="2">
    <source>
        <dbReference type="Proteomes" id="UP001163115"/>
    </source>
</evidence>
<organism evidence="1 2">
    <name type="scientific">Lacrimispora xylanolytica</name>
    <dbReference type="NCBI Taxonomy" id="29375"/>
    <lineage>
        <taxon>Bacteria</taxon>
        <taxon>Bacillati</taxon>
        <taxon>Bacillota</taxon>
        <taxon>Clostridia</taxon>
        <taxon>Lachnospirales</taxon>
        <taxon>Lachnospiraceae</taxon>
        <taxon>Lacrimispora</taxon>
    </lineage>
</organism>
<accession>A0ABY7AGA6</accession>
<evidence type="ECO:0000313" key="1">
    <source>
        <dbReference type="EMBL" id="WAJ24869.1"/>
    </source>
</evidence>
<protein>
    <submittedName>
        <fullName evidence="1">Uncharacterized protein</fullName>
    </submittedName>
</protein>